<dbReference type="GO" id="GO:0051537">
    <property type="term" value="F:2 iron, 2 sulfur cluster binding"/>
    <property type="evidence" value="ECO:0007669"/>
    <property type="project" value="UniProtKB-KW"/>
</dbReference>
<evidence type="ECO:0000256" key="3">
    <source>
        <dbReference type="ARBA" id="ARBA00022723"/>
    </source>
</evidence>
<comment type="cofactor">
    <cofactor evidence="6">
        <name>[2Fe-2S] cluster</name>
        <dbReference type="ChEBI" id="CHEBI:190135"/>
    </cofactor>
</comment>
<evidence type="ECO:0000256" key="6">
    <source>
        <dbReference type="ARBA" id="ARBA00034078"/>
    </source>
</evidence>
<dbReference type="GO" id="GO:0009055">
    <property type="term" value="F:electron transfer activity"/>
    <property type="evidence" value="ECO:0007669"/>
    <property type="project" value="TreeGrafter"/>
</dbReference>
<dbReference type="GO" id="GO:0140647">
    <property type="term" value="P:P450-containing electron transport chain"/>
    <property type="evidence" value="ECO:0007669"/>
    <property type="project" value="InterPro"/>
</dbReference>
<feature type="domain" description="2Fe-2S ferredoxin-type" evidence="7">
    <location>
        <begin position="5"/>
        <end position="100"/>
    </location>
</feature>
<keyword evidence="3" id="KW-0479">Metal-binding</keyword>
<dbReference type="PANTHER" id="PTHR23426">
    <property type="entry name" value="FERREDOXIN/ADRENODOXIN"/>
    <property type="match status" value="1"/>
</dbReference>
<evidence type="ECO:0000256" key="4">
    <source>
        <dbReference type="ARBA" id="ARBA00023004"/>
    </source>
</evidence>
<evidence type="ECO:0000313" key="9">
    <source>
        <dbReference type="Proteomes" id="UP000515679"/>
    </source>
</evidence>
<evidence type="ECO:0000256" key="5">
    <source>
        <dbReference type="ARBA" id="ARBA00023014"/>
    </source>
</evidence>
<sequence length="121" mass="13288">MTNQHSVTFRPDGRTVSVRPGTTLLEASRRAGVTIRTRCGGVAGCLMCKVHVSEDQSERLQPPTPAETRKLGSSMLSEGARLSCQARTKGNVTVTVPEDPLKAAIRRRLAEQQEDDEDWLK</sequence>
<keyword evidence="2" id="KW-0001">2Fe-2S</keyword>
<proteinExistence type="inferred from homology"/>
<dbReference type="EMBL" id="CP041969">
    <property type="protein sequence ID" value="QMV44365.1"/>
    <property type="molecule type" value="Genomic_DNA"/>
</dbReference>
<protein>
    <submittedName>
        <fullName evidence="8">(2Fe-2S)-binding protein</fullName>
    </submittedName>
</protein>
<keyword evidence="9" id="KW-1185">Reference proteome</keyword>
<dbReference type="InterPro" id="IPR001041">
    <property type="entry name" value="2Fe-2S_ferredoxin-type"/>
</dbReference>
<dbReference type="Pfam" id="PF00111">
    <property type="entry name" value="Fer2"/>
    <property type="match status" value="1"/>
</dbReference>
<dbReference type="Proteomes" id="UP000515679">
    <property type="component" value="Chromosome"/>
</dbReference>
<evidence type="ECO:0000256" key="1">
    <source>
        <dbReference type="ARBA" id="ARBA00010914"/>
    </source>
</evidence>
<reference evidence="8 9" key="1">
    <citation type="submission" date="2019-07" db="EMBL/GenBank/DDBJ databases">
        <authorList>
            <person name="Kim J.K."/>
            <person name="Cheong H.-M."/>
            <person name="Choi Y."/>
            <person name="Hwang K.J."/>
            <person name="Lee S."/>
            <person name="Choi C."/>
        </authorList>
    </citation>
    <scope>NUCLEOTIDE SEQUENCE [LARGE SCALE GENOMIC DNA]</scope>
    <source>
        <strain evidence="8 9">KS 22</strain>
    </source>
</reference>
<dbReference type="CDD" id="cd00207">
    <property type="entry name" value="fer2"/>
    <property type="match status" value="1"/>
</dbReference>
<evidence type="ECO:0000313" key="8">
    <source>
        <dbReference type="EMBL" id="QMV44365.1"/>
    </source>
</evidence>
<dbReference type="GO" id="GO:0046872">
    <property type="term" value="F:metal ion binding"/>
    <property type="evidence" value="ECO:0007669"/>
    <property type="project" value="UniProtKB-KW"/>
</dbReference>
<name>A0A7G5C581_9BACL</name>
<organism evidence="8 9">
    <name type="scientific">Cohnella cholangitidis</name>
    <dbReference type="NCBI Taxonomy" id="2598458"/>
    <lineage>
        <taxon>Bacteria</taxon>
        <taxon>Bacillati</taxon>
        <taxon>Bacillota</taxon>
        <taxon>Bacilli</taxon>
        <taxon>Bacillales</taxon>
        <taxon>Paenibacillaceae</taxon>
        <taxon>Cohnella</taxon>
    </lineage>
</organism>
<dbReference type="SUPFAM" id="SSF54292">
    <property type="entry name" value="2Fe-2S ferredoxin-like"/>
    <property type="match status" value="1"/>
</dbReference>
<dbReference type="InterPro" id="IPR036010">
    <property type="entry name" value="2Fe-2S_ferredoxin-like_sf"/>
</dbReference>
<dbReference type="AlphaFoldDB" id="A0A7G5C581"/>
<comment type="similarity">
    <text evidence="1">Belongs to the adrenodoxin/putidaredoxin family.</text>
</comment>
<dbReference type="InterPro" id="IPR001055">
    <property type="entry name" value="Adrenodoxin-like"/>
</dbReference>
<keyword evidence="5" id="KW-0411">Iron-sulfur</keyword>
<evidence type="ECO:0000259" key="7">
    <source>
        <dbReference type="PROSITE" id="PS51085"/>
    </source>
</evidence>
<gene>
    <name evidence="8" type="ORF">FPL14_26760</name>
</gene>
<dbReference type="InterPro" id="IPR012675">
    <property type="entry name" value="Beta-grasp_dom_sf"/>
</dbReference>
<evidence type="ECO:0000256" key="2">
    <source>
        <dbReference type="ARBA" id="ARBA00022714"/>
    </source>
</evidence>
<dbReference type="KEGG" id="cchl:FPL14_26760"/>
<dbReference type="PROSITE" id="PS51085">
    <property type="entry name" value="2FE2S_FER_2"/>
    <property type="match status" value="1"/>
</dbReference>
<accession>A0A7G5C581</accession>
<dbReference type="PANTHER" id="PTHR23426:SF65">
    <property type="entry name" value="FERREDOXIN-2, MITOCHONDRIAL"/>
    <property type="match status" value="1"/>
</dbReference>
<dbReference type="RefSeq" id="WP_182300601.1">
    <property type="nucleotide sequence ID" value="NZ_CP041969.1"/>
</dbReference>
<keyword evidence="4" id="KW-0408">Iron</keyword>
<dbReference type="Gene3D" id="3.10.20.30">
    <property type="match status" value="1"/>
</dbReference>